<dbReference type="EMBL" id="MGDX01000006">
    <property type="protein sequence ID" value="OGL71764.1"/>
    <property type="molecule type" value="Genomic_DNA"/>
</dbReference>
<evidence type="ECO:0000313" key="4">
    <source>
        <dbReference type="EMBL" id="OGL71764.1"/>
    </source>
</evidence>
<proteinExistence type="inferred from homology"/>
<dbReference type="Pfam" id="PF02481">
    <property type="entry name" value="DNA_processg_A"/>
    <property type="match status" value="1"/>
</dbReference>
<comment type="caution">
    <text evidence="4">The sequence shown here is derived from an EMBL/GenBank/DDBJ whole genome shotgun (WGS) entry which is preliminary data.</text>
</comment>
<reference evidence="4 5" key="1">
    <citation type="journal article" date="2016" name="Nat. Commun.">
        <title>Thousands of microbial genomes shed light on interconnected biogeochemical processes in an aquifer system.</title>
        <authorList>
            <person name="Anantharaman K."/>
            <person name="Brown C.T."/>
            <person name="Hug L.A."/>
            <person name="Sharon I."/>
            <person name="Castelle C.J."/>
            <person name="Probst A.J."/>
            <person name="Thomas B.C."/>
            <person name="Singh A."/>
            <person name="Wilkins M.J."/>
            <person name="Karaoz U."/>
            <person name="Brodie E.L."/>
            <person name="Williams K.H."/>
            <person name="Hubbard S.S."/>
            <person name="Banfield J.F."/>
        </authorList>
    </citation>
    <scope>NUCLEOTIDE SEQUENCE [LARGE SCALE GENOMIC DNA]</scope>
</reference>
<dbReference type="PANTHER" id="PTHR43022">
    <property type="entry name" value="PROTEIN SMF"/>
    <property type="match status" value="1"/>
</dbReference>
<dbReference type="Proteomes" id="UP000177097">
    <property type="component" value="Unassembled WGS sequence"/>
</dbReference>
<evidence type="ECO:0000259" key="3">
    <source>
        <dbReference type="Pfam" id="PF17782"/>
    </source>
</evidence>
<comment type="similarity">
    <text evidence="1">Belongs to the DprA/Smf family.</text>
</comment>
<sequence length="291" mass="30650">MTHAPSLRSSILQNDPAYPALLKEIHDPPQRVFVRGVLPPHDALCVSVVGSRRMSPYGARVVRLLVPPLARAGAVIVSGLAFGVDSAAHKAALESDGRTVAVLPGGLDDASIVPRHHLGLAHQLESTGNTLLSEYPDGTATHPGSFPKRNRLIAGLSRATVIIEATGKSGTMLTARLAMEENRLVFAVPGPIDSALSEGPHRLIKDGAIPINSIEDILTALDLTQLTLNLPANTPQSSAIAAALQNGPLPIDDLVFATQLPIGEVMAVLTELELQGRVTTADRQTYSLTVV</sequence>
<dbReference type="InterPro" id="IPR036388">
    <property type="entry name" value="WH-like_DNA-bd_sf"/>
</dbReference>
<evidence type="ECO:0000259" key="2">
    <source>
        <dbReference type="Pfam" id="PF02481"/>
    </source>
</evidence>
<evidence type="ECO:0000313" key="5">
    <source>
        <dbReference type="Proteomes" id="UP000177097"/>
    </source>
</evidence>
<dbReference type="InterPro" id="IPR003488">
    <property type="entry name" value="DprA"/>
</dbReference>
<accession>A0A1F7U1W6</accession>
<dbReference type="Gene3D" id="3.40.50.450">
    <property type="match status" value="1"/>
</dbReference>
<protein>
    <submittedName>
        <fullName evidence="4">DNA protecting protein DprA</fullName>
    </submittedName>
</protein>
<name>A0A1F7U1W6_9BACT</name>
<dbReference type="InterPro" id="IPR057666">
    <property type="entry name" value="DrpA_SLOG"/>
</dbReference>
<dbReference type="InterPro" id="IPR041614">
    <property type="entry name" value="DprA_WH"/>
</dbReference>
<dbReference type="Pfam" id="PF17782">
    <property type="entry name" value="WHD_DprA"/>
    <property type="match status" value="1"/>
</dbReference>
<feature type="domain" description="Smf/DprA SLOG" evidence="2">
    <location>
        <begin position="11"/>
        <end position="221"/>
    </location>
</feature>
<dbReference type="NCBIfam" id="TIGR00732">
    <property type="entry name" value="dprA"/>
    <property type="match status" value="1"/>
</dbReference>
<dbReference type="PANTHER" id="PTHR43022:SF1">
    <property type="entry name" value="PROTEIN SMF"/>
    <property type="match status" value="1"/>
</dbReference>
<organism evidence="4 5">
    <name type="scientific">Candidatus Uhrbacteria bacterium RIFCSPHIGHO2_02_FULL_53_13</name>
    <dbReference type="NCBI Taxonomy" id="1802389"/>
    <lineage>
        <taxon>Bacteria</taxon>
        <taxon>Candidatus Uhriibacteriota</taxon>
    </lineage>
</organism>
<dbReference type="STRING" id="1802389.A3C17_03045"/>
<evidence type="ECO:0000256" key="1">
    <source>
        <dbReference type="ARBA" id="ARBA00006525"/>
    </source>
</evidence>
<dbReference type="SUPFAM" id="SSF102405">
    <property type="entry name" value="MCP/YpsA-like"/>
    <property type="match status" value="1"/>
</dbReference>
<feature type="domain" description="DprA winged helix" evidence="3">
    <location>
        <begin position="230"/>
        <end position="280"/>
    </location>
</feature>
<dbReference type="Gene3D" id="1.10.10.10">
    <property type="entry name" value="Winged helix-like DNA-binding domain superfamily/Winged helix DNA-binding domain"/>
    <property type="match status" value="1"/>
</dbReference>
<dbReference type="AlphaFoldDB" id="A0A1F7U1W6"/>
<dbReference type="GO" id="GO:0009294">
    <property type="term" value="P:DNA-mediated transformation"/>
    <property type="evidence" value="ECO:0007669"/>
    <property type="project" value="InterPro"/>
</dbReference>
<gene>
    <name evidence="4" type="ORF">A3C17_03045</name>
</gene>